<dbReference type="RefSeq" id="WP_163900397.1">
    <property type="nucleotide sequence ID" value="NZ_CP048427.1"/>
</dbReference>
<evidence type="ECO:0000259" key="2">
    <source>
        <dbReference type="SMART" id="SM00382"/>
    </source>
</evidence>
<dbReference type="GO" id="GO:0005886">
    <property type="term" value="C:plasma membrane"/>
    <property type="evidence" value="ECO:0007669"/>
    <property type="project" value="TreeGrafter"/>
</dbReference>
<comment type="caution">
    <text evidence="3">The sequence shown here is derived from an EMBL/GenBank/DDBJ whole genome shotgun (WGS) entry which is preliminary data.</text>
</comment>
<dbReference type="InterPro" id="IPR037219">
    <property type="entry name" value="Peptidase_M41-like"/>
</dbReference>
<dbReference type="GO" id="GO:0016887">
    <property type="term" value="F:ATP hydrolysis activity"/>
    <property type="evidence" value="ECO:0007669"/>
    <property type="project" value="InterPro"/>
</dbReference>
<name>A0A6M1RTQ3_9HYPH</name>
<dbReference type="SUPFAM" id="SSF140990">
    <property type="entry name" value="FtsH protease domain-like"/>
    <property type="match status" value="1"/>
</dbReference>
<proteinExistence type="inferred from homology"/>
<gene>
    <name evidence="3" type="ORF">G6N76_02190</name>
</gene>
<dbReference type="GO" id="GO:0004176">
    <property type="term" value="F:ATP-dependent peptidase activity"/>
    <property type="evidence" value="ECO:0007669"/>
    <property type="project" value="InterPro"/>
</dbReference>
<dbReference type="CDD" id="cd19481">
    <property type="entry name" value="RecA-like_protease"/>
    <property type="match status" value="1"/>
</dbReference>
<sequence>MSKKQFTSVKTAEDFAFMCSLKRSLKSHPVFAGGGEGILVLVAPESHSPVRYGPALLDQLFPDDDFRRDDRGFMYLLKSDKLSKTLDTFRDECSKKRRAIVIVEHGAIIPAEIKVGADVITNIPPITPRDLQIACRIVLGIKVSSKEAKQAVSYPEQLLWSALRRGRSMSSVLERLASAGPDQEGVVTHRPSREVPALEHMYGYGDAKAWGMQLAQDLEDWRNGVIDWDDVDRGIVLSGAPGVGKTIFAQAVAKQCGVKLIATSLAQWQSRGHLGDLLKAMRADFVSARAAVPSILFVDELDSIGDRQKFKHDNADYSIQVVNAFLEQLDGIDGREGVIVMGATNHYDRIDPAVVRAGRLERHVAIPLPGAADRLAILSQHADFRIPAAELERLVVPTQGMSGADLAQAARHARRIARREKRNLTIDDVLQGLPEVVRLTDEHRYSNAVHEAGHTLVGVRLGVGKYVGTRLVQQLSLGKGASSQAGAAYFEMPMIANRGRANYSDRIAMTMAGLAAEDLIFGETFDGAGAGQSSDLARATWLATMMETSFGMGASYRHCVATDDDGLETLRRSDPDLRKHIDAKLAHEFSRAKGILENERDVLLALAKELFDRCTLDPEKVAEIIERSSRRKIRG</sequence>
<dbReference type="SUPFAM" id="SSF52540">
    <property type="entry name" value="P-loop containing nucleoside triphosphate hydrolases"/>
    <property type="match status" value="1"/>
</dbReference>
<organism evidence="3 4">
    <name type="scientific">Rhizobium daejeonense</name>
    <dbReference type="NCBI Taxonomy" id="240521"/>
    <lineage>
        <taxon>Bacteria</taxon>
        <taxon>Pseudomonadati</taxon>
        <taxon>Pseudomonadota</taxon>
        <taxon>Alphaproteobacteria</taxon>
        <taxon>Hyphomicrobiales</taxon>
        <taxon>Rhizobiaceae</taxon>
        <taxon>Rhizobium/Agrobacterium group</taxon>
        <taxon>Rhizobium</taxon>
    </lineage>
</organism>
<dbReference type="GO" id="GO:0004222">
    <property type="term" value="F:metalloendopeptidase activity"/>
    <property type="evidence" value="ECO:0007669"/>
    <property type="project" value="InterPro"/>
</dbReference>
<dbReference type="InterPro" id="IPR027417">
    <property type="entry name" value="P-loop_NTPase"/>
</dbReference>
<dbReference type="EMBL" id="JAAKZH010000001">
    <property type="protein sequence ID" value="NGO62469.1"/>
    <property type="molecule type" value="Genomic_DNA"/>
</dbReference>
<dbReference type="InterPro" id="IPR003960">
    <property type="entry name" value="ATPase_AAA_CS"/>
</dbReference>
<comment type="similarity">
    <text evidence="1">Belongs to the AAA ATPase family.</text>
</comment>
<reference evidence="3 4" key="1">
    <citation type="submission" date="2020-02" db="EMBL/GenBank/DDBJ databases">
        <title>Genome sequence of the type strain CCBAU10050 of Rhizobium daejeonense.</title>
        <authorList>
            <person name="Gao J."/>
            <person name="Sun J."/>
        </authorList>
    </citation>
    <scope>NUCLEOTIDE SEQUENCE [LARGE SCALE GENOMIC DNA]</scope>
    <source>
        <strain evidence="3 4">CCBAU10050</strain>
    </source>
</reference>
<keyword evidence="1" id="KW-0067">ATP-binding</keyword>
<dbReference type="SMART" id="SM00382">
    <property type="entry name" value="AAA"/>
    <property type="match status" value="1"/>
</dbReference>
<dbReference type="PROSITE" id="PS00674">
    <property type="entry name" value="AAA"/>
    <property type="match status" value="1"/>
</dbReference>
<dbReference type="GO" id="GO:0005524">
    <property type="term" value="F:ATP binding"/>
    <property type="evidence" value="ECO:0007669"/>
    <property type="project" value="UniProtKB-KW"/>
</dbReference>
<evidence type="ECO:0000313" key="3">
    <source>
        <dbReference type="EMBL" id="NGO62469.1"/>
    </source>
</evidence>
<dbReference type="InterPro" id="IPR003593">
    <property type="entry name" value="AAA+_ATPase"/>
</dbReference>
<protein>
    <submittedName>
        <fullName evidence="3">AAA family ATPase</fullName>
    </submittedName>
</protein>
<evidence type="ECO:0000313" key="4">
    <source>
        <dbReference type="Proteomes" id="UP000477849"/>
    </source>
</evidence>
<dbReference type="GO" id="GO:0030163">
    <property type="term" value="P:protein catabolic process"/>
    <property type="evidence" value="ECO:0007669"/>
    <property type="project" value="TreeGrafter"/>
</dbReference>
<feature type="domain" description="AAA+ ATPase" evidence="2">
    <location>
        <begin position="231"/>
        <end position="370"/>
    </location>
</feature>
<dbReference type="Gene3D" id="1.10.8.60">
    <property type="match status" value="1"/>
</dbReference>
<dbReference type="Proteomes" id="UP000477849">
    <property type="component" value="Unassembled WGS sequence"/>
</dbReference>
<evidence type="ECO:0000256" key="1">
    <source>
        <dbReference type="RuleBase" id="RU003651"/>
    </source>
</evidence>
<dbReference type="GO" id="GO:0006508">
    <property type="term" value="P:proteolysis"/>
    <property type="evidence" value="ECO:0007669"/>
    <property type="project" value="InterPro"/>
</dbReference>
<dbReference type="PANTHER" id="PTHR23076">
    <property type="entry name" value="METALLOPROTEASE M41 FTSH"/>
    <property type="match status" value="1"/>
</dbReference>
<dbReference type="Pfam" id="PF00004">
    <property type="entry name" value="AAA"/>
    <property type="match status" value="1"/>
</dbReference>
<dbReference type="Pfam" id="PF01434">
    <property type="entry name" value="Peptidase_M41"/>
    <property type="match status" value="1"/>
</dbReference>
<keyword evidence="4" id="KW-1185">Reference proteome</keyword>
<dbReference type="InterPro" id="IPR003959">
    <property type="entry name" value="ATPase_AAA_core"/>
</dbReference>
<dbReference type="Gene3D" id="1.20.58.760">
    <property type="entry name" value="Peptidase M41"/>
    <property type="match status" value="1"/>
</dbReference>
<dbReference type="AlphaFoldDB" id="A0A6M1RTQ3"/>
<keyword evidence="1" id="KW-0547">Nucleotide-binding</keyword>
<accession>A0A6M1RTQ3</accession>
<dbReference type="InterPro" id="IPR000642">
    <property type="entry name" value="Peptidase_M41"/>
</dbReference>
<dbReference type="Gene3D" id="3.40.50.300">
    <property type="entry name" value="P-loop containing nucleotide triphosphate hydrolases"/>
    <property type="match status" value="1"/>
</dbReference>
<dbReference type="PANTHER" id="PTHR23076:SF97">
    <property type="entry name" value="ATP-DEPENDENT ZINC METALLOPROTEASE YME1L1"/>
    <property type="match status" value="1"/>
</dbReference>